<proteinExistence type="predicted"/>
<comment type="caution">
    <text evidence="1">The sequence shown here is derived from an EMBL/GenBank/DDBJ whole genome shotgun (WGS) entry which is preliminary data.</text>
</comment>
<accession>A0A3M7R2D9</accession>
<evidence type="ECO:0000313" key="2">
    <source>
        <dbReference type="Proteomes" id="UP000276133"/>
    </source>
</evidence>
<organism evidence="1 2">
    <name type="scientific">Brachionus plicatilis</name>
    <name type="common">Marine rotifer</name>
    <name type="synonym">Brachionus muelleri</name>
    <dbReference type="NCBI Taxonomy" id="10195"/>
    <lineage>
        <taxon>Eukaryota</taxon>
        <taxon>Metazoa</taxon>
        <taxon>Spiralia</taxon>
        <taxon>Gnathifera</taxon>
        <taxon>Rotifera</taxon>
        <taxon>Eurotatoria</taxon>
        <taxon>Monogononta</taxon>
        <taxon>Pseudotrocha</taxon>
        <taxon>Ploima</taxon>
        <taxon>Brachionidae</taxon>
        <taxon>Brachionus</taxon>
    </lineage>
</organism>
<keyword evidence="2" id="KW-1185">Reference proteome</keyword>
<dbReference type="EMBL" id="REGN01004437">
    <property type="protein sequence ID" value="RNA17521.1"/>
    <property type="molecule type" value="Genomic_DNA"/>
</dbReference>
<name>A0A3M7R2D9_BRAPC</name>
<sequence length="73" mass="8660">MSKFFHLLSDTDQIIDSSNPYTFATEILFRIEIGLMDKHQNFCYFMNLIPIKNHFIQLILMNLFFVGLTEKLV</sequence>
<reference evidence="1 2" key="1">
    <citation type="journal article" date="2018" name="Sci. Rep.">
        <title>Genomic signatures of local adaptation to the degree of environmental predictability in rotifers.</title>
        <authorList>
            <person name="Franch-Gras L."/>
            <person name="Hahn C."/>
            <person name="Garcia-Roger E.M."/>
            <person name="Carmona M.J."/>
            <person name="Serra M."/>
            <person name="Gomez A."/>
        </authorList>
    </citation>
    <scope>NUCLEOTIDE SEQUENCE [LARGE SCALE GENOMIC DNA]</scope>
    <source>
        <strain evidence="1">HYR1</strain>
    </source>
</reference>
<evidence type="ECO:0000313" key="1">
    <source>
        <dbReference type="EMBL" id="RNA17521.1"/>
    </source>
</evidence>
<protein>
    <submittedName>
        <fullName evidence="1">Uncharacterized protein</fullName>
    </submittedName>
</protein>
<dbReference type="AlphaFoldDB" id="A0A3M7R2D9"/>
<gene>
    <name evidence="1" type="ORF">BpHYR1_031775</name>
</gene>
<dbReference type="Proteomes" id="UP000276133">
    <property type="component" value="Unassembled WGS sequence"/>
</dbReference>